<dbReference type="NCBIfam" id="TIGR01512">
    <property type="entry name" value="ATPase-IB2_Cd"/>
    <property type="match status" value="1"/>
</dbReference>
<dbReference type="PRINTS" id="PR00119">
    <property type="entry name" value="CATATPASE"/>
</dbReference>
<evidence type="ECO:0000256" key="10">
    <source>
        <dbReference type="RuleBase" id="RU362081"/>
    </source>
</evidence>
<dbReference type="PRINTS" id="PR00940">
    <property type="entry name" value="CATPATPASEA"/>
</dbReference>
<dbReference type="NCBIfam" id="TIGR01525">
    <property type="entry name" value="ATPase-IB_hvy"/>
    <property type="match status" value="1"/>
</dbReference>
<evidence type="ECO:0000256" key="2">
    <source>
        <dbReference type="ARBA" id="ARBA00006024"/>
    </source>
</evidence>
<dbReference type="Gene3D" id="3.40.50.1000">
    <property type="entry name" value="HAD superfamily/HAD-like"/>
    <property type="match status" value="1"/>
</dbReference>
<feature type="transmembrane region" description="Helical" evidence="10">
    <location>
        <begin position="258"/>
        <end position="277"/>
    </location>
</feature>
<feature type="transmembrane region" description="Helical" evidence="10">
    <location>
        <begin position="176"/>
        <end position="195"/>
    </location>
</feature>
<dbReference type="Gene3D" id="3.30.70.100">
    <property type="match status" value="1"/>
</dbReference>
<dbReference type="InterPro" id="IPR006121">
    <property type="entry name" value="HMA_dom"/>
</dbReference>
<dbReference type="InterPro" id="IPR001757">
    <property type="entry name" value="P_typ_ATPase"/>
</dbReference>
<dbReference type="PROSITE" id="PS50846">
    <property type="entry name" value="HMA_2"/>
    <property type="match status" value="1"/>
</dbReference>
<dbReference type="PROSITE" id="PS01047">
    <property type="entry name" value="HMA_1"/>
    <property type="match status" value="1"/>
</dbReference>
<keyword evidence="10" id="KW-1003">Cell membrane</keyword>
<dbReference type="CDD" id="cd00371">
    <property type="entry name" value="HMA"/>
    <property type="match status" value="1"/>
</dbReference>
<accession>E5XPV9</accession>
<dbReference type="SUPFAM" id="SSF81665">
    <property type="entry name" value="Calcium ATPase, transmembrane domain M"/>
    <property type="match status" value="1"/>
</dbReference>
<evidence type="ECO:0000256" key="7">
    <source>
        <dbReference type="ARBA" id="ARBA00022967"/>
    </source>
</evidence>
<protein>
    <submittedName>
        <fullName evidence="13">Heavy metal translocating P-type ATPase</fullName>
    </submittedName>
</protein>
<dbReference type="Gene3D" id="2.70.150.10">
    <property type="entry name" value="Calcium-transporting ATPase, cytoplasmic transduction domain A"/>
    <property type="match status" value="1"/>
</dbReference>
<dbReference type="InterPro" id="IPR000579">
    <property type="entry name" value="Cation-trans_P-type_ATPase_A/B"/>
</dbReference>
<keyword evidence="8 10" id="KW-1133">Transmembrane helix</keyword>
<name>E5XPV9_SEGRC</name>
<feature type="transmembrane region" description="Helical" evidence="10">
    <location>
        <begin position="415"/>
        <end position="437"/>
    </location>
</feature>
<dbReference type="InterPro" id="IPR036163">
    <property type="entry name" value="HMA_dom_sf"/>
</dbReference>
<dbReference type="Pfam" id="PF00122">
    <property type="entry name" value="E1-E2_ATPase"/>
    <property type="match status" value="1"/>
</dbReference>
<keyword evidence="7" id="KW-1278">Translocase</keyword>
<keyword evidence="9 10" id="KW-0472">Membrane</keyword>
<feature type="region of interest" description="Disordered" evidence="11">
    <location>
        <begin position="1"/>
        <end position="53"/>
    </location>
</feature>
<evidence type="ECO:0000313" key="13">
    <source>
        <dbReference type="EMBL" id="EFV13610.2"/>
    </source>
</evidence>
<dbReference type="STRING" id="679197.HMPREF9336_01531"/>
<dbReference type="GO" id="GO:0005524">
    <property type="term" value="F:ATP binding"/>
    <property type="evidence" value="ECO:0007669"/>
    <property type="project" value="UniProtKB-UniRule"/>
</dbReference>
<dbReference type="GO" id="GO:0016887">
    <property type="term" value="F:ATP hydrolysis activity"/>
    <property type="evidence" value="ECO:0007669"/>
    <property type="project" value="InterPro"/>
</dbReference>
<feature type="compositionally biased region" description="Polar residues" evidence="11">
    <location>
        <begin position="1"/>
        <end position="17"/>
    </location>
</feature>
<dbReference type="InterPro" id="IPR059000">
    <property type="entry name" value="ATPase_P-type_domA"/>
</dbReference>
<evidence type="ECO:0000256" key="5">
    <source>
        <dbReference type="ARBA" id="ARBA00022741"/>
    </source>
</evidence>
<reference evidence="13 14" key="1">
    <citation type="journal article" date="2011" name="Stand. Genomic Sci.">
        <title>High quality draft genome sequence of Segniliparus rugosus CDC 945(T)= (ATCC BAA-974(T)).</title>
        <authorList>
            <person name="Earl A.M."/>
            <person name="Desjardins C.A."/>
            <person name="Fitzgerald M.G."/>
            <person name="Arachchi H.M."/>
            <person name="Zeng Q."/>
            <person name="Mehta T."/>
            <person name="Griggs A."/>
            <person name="Birren B.W."/>
            <person name="Toney N.C."/>
            <person name="Carr J."/>
            <person name="Posey J."/>
            <person name="Butler W.R."/>
        </authorList>
    </citation>
    <scope>NUCLEOTIDE SEQUENCE [LARGE SCALE GENOMIC DNA]</scope>
    <source>
        <strain evidence="14">ATCC BAA-974 / DSM 45345 / CCUG 50838 / CIP 108380 / JCM 13579 / CDC 945</strain>
    </source>
</reference>
<evidence type="ECO:0000313" key="14">
    <source>
        <dbReference type="Proteomes" id="UP000004816"/>
    </source>
</evidence>
<evidence type="ECO:0000256" key="1">
    <source>
        <dbReference type="ARBA" id="ARBA00004651"/>
    </source>
</evidence>
<keyword evidence="6 10" id="KW-0067">ATP-binding</keyword>
<gene>
    <name evidence="13" type="ORF">HMPREF9336_01531</name>
</gene>
<feature type="domain" description="HMA" evidence="12">
    <location>
        <begin position="57"/>
        <end position="121"/>
    </location>
</feature>
<evidence type="ECO:0000256" key="9">
    <source>
        <dbReference type="ARBA" id="ARBA00023136"/>
    </source>
</evidence>
<dbReference type="Pfam" id="PF00702">
    <property type="entry name" value="Hydrolase"/>
    <property type="match status" value="1"/>
</dbReference>
<dbReference type="InterPro" id="IPR023298">
    <property type="entry name" value="ATPase_P-typ_TM_dom_sf"/>
</dbReference>
<feature type="transmembrane region" description="Helical" evidence="10">
    <location>
        <begin position="216"/>
        <end position="238"/>
    </location>
</feature>
<feature type="transmembrane region" description="Helical" evidence="10">
    <location>
        <begin position="779"/>
        <end position="796"/>
    </location>
</feature>
<dbReference type="SUPFAM" id="SSF56784">
    <property type="entry name" value="HAD-like"/>
    <property type="match status" value="1"/>
</dbReference>
<dbReference type="eggNOG" id="COG2217">
    <property type="taxonomic scope" value="Bacteria"/>
</dbReference>
<feature type="transmembrane region" description="Helical" evidence="10">
    <location>
        <begin position="443"/>
        <end position="464"/>
    </location>
</feature>
<keyword evidence="5 10" id="KW-0547">Nucleotide-binding</keyword>
<dbReference type="InterPro" id="IPR023299">
    <property type="entry name" value="ATPase_P-typ_cyto_dom_N"/>
</dbReference>
<dbReference type="PANTHER" id="PTHR43520:SF8">
    <property type="entry name" value="P-TYPE CU(+) TRANSPORTER"/>
    <property type="match status" value="1"/>
</dbReference>
<dbReference type="GO" id="GO:0043682">
    <property type="term" value="F:P-type divalent copper transporter activity"/>
    <property type="evidence" value="ECO:0007669"/>
    <property type="project" value="TreeGrafter"/>
</dbReference>
<evidence type="ECO:0000256" key="8">
    <source>
        <dbReference type="ARBA" id="ARBA00022989"/>
    </source>
</evidence>
<dbReference type="PANTHER" id="PTHR43520">
    <property type="entry name" value="ATP7, ISOFORM B"/>
    <property type="match status" value="1"/>
</dbReference>
<dbReference type="Gene3D" id="3.40.1110.10">
    <property type="entry name" value="Calcium-transporting ATPase, cytoplasmic domain N"/>
    <property type="match status" value="1"/>
</dbReference>
<dbReference type="InterPro" id="IPR023214">
    <property type="entry name" value="HAD_sf"/>
</dbReference>
<keyword evidence="3 10" id="KW-0812">Transmembrane</keyword>
<comment type="similarity">
    <text evidence="2 10">Belongs to the cation transport ATPase (P-type) (TC 3.A.3) family. Type IB subfamily.</text>
</comment>
<dbReference type="NCBIfam" id="TIGR01511">
    <property type="entry name" value="ATPase-IB1_Cu"/>
    <property type="match status" value="1"/>
</dbReference>
<dbReference type="HOGENOM" id="CLU_001771_0_3_11"/>
<dbReference type="NCBIfam" id="TIGR01494">
    <property type="entry name" value="ATPase_P-type"/>
    <property type="match status" value="1"/>
</dbReference>
<dbReference type="Proteomes" id="UP000004816">
    <property type="component" value="Unassembled WGS sequence"/>
</dbReference>
<dbReference type="SUPFAM" id="SSF55008">
    <property type="entry name" value="HMA, heavy metal-associated domain"/>
    <property type="match status" value="1"/>
</dbReference>
<dbReference type="SUPFAM" id="SSF81653">
    <property type="entry name" value="Calcium ATPase, transduction domain A"/>
    <property type="match status" value="1"/>
</dbReference>
<dbReference type="EMBL" id="ACZI02000001">
    <property type="protein sequence ID" value="EFV13610.2"/>
    <property type="molecule type" value="Genomic_DNA"/>
</dbReference>
<keyword evidence="14" id="KW-1185">Reference proteome</keyword>
<evidence type="ECO:0000256" key="4">
    <source>
        <dbReference type="ARBA" id="ARBA00022723"/>
    </source>
</evidence>
<dbReference type="Pfam" id="PF00403">
    <property type="entry name" value="HMA"/>
    <property type="match status" value="1"/>
</dbReference>
<evidence type="ECO:0000259" key="12">
    <source>
        <dbReference type="PROSITE" id="PS50846"/>
    </source>
</evidence>
<dbReference type="GO" id="GO:0005886">
    <property type="term" value="C:plasma membrane"/>
    <property type="evidence" value="ECO:0007669"/>
    <property type="project" value="UniProtKB-SubCell"/>
</dbReference>
<evidence type="ECO:0000256" key="6">
    <source>
        <dbReference type="ARBA" id="ARBA00022840"/>
    </source>
</evidence>
<keyword evidence="4 10" id="KW-0479">Metal-binding</keyword>
<evidence type="ECO:0000256" key="11">
    <source>
        <dbReference type="SAM" id="MobiDB-lite"/>
    </source>
</evidence>
<dbReference type="AlphaFoldDB" id="E5XPV9"/>
<dbReference type="CDD" id="cd02094">
    <property type="entry name" value="P-type_ATPase_Cu-like"/>
    <property type="match status" value="1"/>
</dbReference>
<dbReference type="InterPro" id="IPR036412">
    <property type="entry name" value="HAD-like_sf"/>
</dbReference>
<dbReference type="InterPro" id="IPR017969">
    <property type="entry name" value="Heavy-metal-associated_CS"/>
</dbReference>
<dbReference type="InterPro" id="IPR027256">
    <property type="entry name" value="P-typ_ATPase_IB"/>
</dbReference>
<sequence length="802" mass="82671">MTRTNPAIQEDGIQNSMGRRALEGGGFAPVSLGGSRGAPTAQEIASPAAGAEPEPLRRTRYHVSGMTCGACSARVSRALGKLDGASAEVNLATGVAVVDAPTTVSTEQIVATVEKAGYSADPIVANARASALAEEAEQAEERVVHDLFRRLAVALLLFFPLANLSILFAMEPDFRVPGWQWLLTALALPVVLWCAAPMRRRALAALRHGGATMDTLVTLGVWAAFGWSLWSMFSPMGAVSPTRPEPSGVLDTILASDGVYLEVAAGITVFVLAGRYFEAKAKKRAGSGTRALAALGAREVTLLVPDETGAREVRASVEELVEGSSFLVRPGETIATDGLVQSGFADVDMSAMTGEPNPVTVEPGSAVVGGTICLTGRLVVEAAAVGSDTRLAGMLRLVEEAQVGKGKATQLADRVSAFFVPVVLLIAAATFAGWLIAGAPPSRAVGVAISVLVIACPCALGLAVPTALMVAAGRGALLGVFLKGPRALEATRDVDAVVFDKTGVITTAKMRVSGVDVAPGFAEAEIARLAGAVEAASEHPVGSAITSWAKGLVGELPEVQGFVAVPGTGVRGEVDGFAVAVSRPEARIELPAALARAVRERQRDGATAVVLRRDDEPIAVLSLSDTVQDSAADAVARLRARGLRLLLLTGDNASAAQRVADQVGIPEVIAEVAPEGKADVLRQLQDGGLRVAFVGDGINDGPALAVADLGMAVFTGTDVALSAADVIVVRDDLGAIPDAIALARATLRTLRGNLVWAFGYNVAAIPLAVAGFANPLLASAAMAFSSFFVVTNSLRLRRANLR</sequence>
<proteinExistence type="inferred from homology"/>
<dbReference type="InterPro" id="IPR008250">
    <property type="entry name" value="ATPase_P-typ_transduc_dom_A_sf"/>
</dbReference>
<feature type="transmembrane region" description="Helical" evidence="10">
    <location>
        <begin position="151"/>
        <end position="170"/>
    </location>
</feature>
<evidence type="ECO:0000256" key="3">
    <source>
        <dbReference type="ARBA" id="ARBA00022692"/>
    </source>
</evidence>
<feature type="transmembrane region" description="Helical" evidence="10">
    <location>
        <begin position="754"/>
        <end position="773"/>
    </location>
</feature>
<dbReference type="GO" id="GO:0055070">
    <property type="term" value="P:copper ion homeostasis"/>
    <property type="evidence" value="ECO:0007669"/>
    <property type="project" value="TreeGrafter"/>
</dbReference>
<comment type="subcellular location">
    <subcellularLocation>
        <location evidence="1">Cell membrane</location>
        <topology evidence="1">Multi-pass membrane protein</topology>
    </subcellularLocation>
</comment>
<dbReference type="GO" id="GO:0005507">
    <property type="term" value="F:copper ion binding"/>
    <property type="evidence" value="ECO:0007669"/>
    <property type="project" value="TreeGrafter"/>
</dbReference>
<comment type="caution">
    <text evidence="13">The sequence shown here is derived from an EMBL/GenBank/DDBJ whole genome shotgun (WGS) entry which is preliminary data.</text>
</comment>
<organism evidence="13 14">
    <name type="scientific">Segniliparus rugosus (strain ATCC BAA-974 / DSM 45345 / CCUG 50838 / CIP 108380 / JCM 13579 / CDC 945)</name>
    <dbReference type="NCBI Taxonomy" id="679197"/>
    <lineage>
        <taxon>Bacteria</taxon>
        <taxon>Bacillati</taxon>
        <taxon>Actinomycetota</taxon>
        <taxon>Actinomycetes</taxon>
        <taxon>Mycobacteriales</taxon>
        <taxon>Segniliparaceae</taxon>
        <taxon>Segniliparus</taxon>
    </lineage>
</organism>